<sequence length="138" mass="15472">METELHCNRLSCRRPLTDKAVVVSLDCANELFSAAQICPACETSLTEPCKIRHPTNDYKTSVLSGLSPSLILEICGRAIAFWQYQIHQENSYQQALVRSVNDRVAQLQKQLENVVREANSEIGLMNSKVCLQPVHMPS</sequence>
<dbReference type="AlphaFoldDB" id="A0A166DB80"/>
<dbReference type="EMBL" id="KV428065">
    <property type="protein sequence ID" value="KZT38331.1"/>
    <property type="molecule type" value="Genomic_DNA"/>
</dbReference>
<dbReference type="InterPro" id="IPR042448">
    <property type="entry name" value="CCNB1IP1"/>
</dbReference>
<dbReference type="GO" id="GO:0007131">
    <property type="term" value="P:reciprocal meiotic recombination"/>
    <property type="evidence" value="ECO:0007669"/>
    <property type="project" value="InterPro"/>
</dbReference>
<name>A0A166DB80_9AGAM</name>
<organism evidence="1 2">
    <name type="scientific">Sistotremastrum suecicum HHB10207 ss-3</name>
    <dbReference type="NCBI Taxonomy" id="1314776"/>
    <lineage>
        <taxon>Eukaryota</taxon>
        <taxon>Fungi</taxon>
        <taxon>Dikarya</taxon>
        <taxon>Basidiomycota</taxon>
        <taxon>Agaricomycotina</taxon>
        <taxon>Agaricomycetes</taxon>
        <taxon>Sistotremastrales</taxon>
        <taxon>Sistotremastraceae</taxon>
        <taxon>Sistotremastrum</taxon>
    </lineage>
</organism>
<dbReference type="GO" id="GO:0000795">
    <property type="term" value="C:synaptonemal complex"/>
    <property type="evidence" value="ECO:0007669"/>
    <property type="project" value="InterPro"/>
</dbReference>
<proteinExistence type="predicted"/>
<dbReference type="PANTHER" id="PTHR14305:SF0">
    <property type="entry name" value="E3 UBIQUITIN-PROTEIN LIGASE CCNB1IP1"/>
    <property type="match status" value="1"/>
</dbReference>
<accession>A0A166DB80</accession>
<dbReference type="Proteomes" id="UP000076798">
    <property type="component" value="Unassembled WGS sequence"/>
</dbReference>
<protein>
    <recommendedName>
        <fullName evidence="3">RING-type domain-containing protein</fullName>
    </recommendedName>
</protein>
<evidence type="ECO:0008006" key="3">
    <source>
        <dbReference type="Google" id="ProtNLM"/>
    </source>
</evidence>
<dbReference type="STRING" id="1314776.A0A166DB80"/>
<evidence type="ECO:0000313" key="1">
    <source>
        <dbReference type="EMBL" id="KZT38331.1"/>
    </source>
</evidence>
<keyword evidence="2" id="KW-1185">Reference proteome</keyword>
<gene>
    <name evidence="1" type="ORF">SISSUDRAFT_1021574</name>
</gene>
<dbReference type="GO" id="GO:0061630">
    <property type="term" value="F:ubiquitin protein ligase activity"/>
    <property type="evidence" value="ECO:0007669"/>
    <property type="project" value="InterPro"/>
</dbReference>
<reference evidence="1 2" key="1">
    <citation type="journal article" date="2016" name="Mol. Biol. Evol.">
        <title>Comparative Genomics of Early-Diverging Mushroom-Forming Fungi Provides Insights into the Origins of Lignocellulose Decay Capabilities.</title>
        <authorList>
            <person name="Nagy L.G."/>
            <person name="Riley R."/>
            <person name="Tritt A."/>
            <person name="Adam C."/>
            <person name="Daum C."/>
            <person name="Floudas D."/>
            <person name="Sun H."/>
            <person name="Yadav J.S."/>
            <person name="Pangilinan J."/>
            <person name="Larsson K.H."/>
            <person name="Matsuura K."/>
            <person name="Barry K."/>
            <person name="Labutti K."/>
            <person name="Kuo R."/>
            <person name="Ohm R.A."/>
            <person name="Bhattacharya S.S."/>
            <person name="Shirouzu T."/>
            <person name="Yoshinaga Y."/>
            <person name="Martin F.M."/>
            <person name="Grigoriev I.V."/>
            <person name="Hibbett D.S."/>
        </authorList>
    </citation>
    <scope>NUCLEOTIDE SEQUENCE [LARGE SCALE GENOMIC DNA]</scope>
    <source>
        <strain evidence="1 2">HHB10207 ss-3</strain>
    </source>
</reference>
<dbReference type="OrthoDB" id="441210at2759"/>
<dbReference type="PANTHER" id="PTHR14305">
    <property type="entry name" value="E3 UBIQUITIN-PROTEIN LIGASE CCNB1IP1"/>
    <property type="match status" value="1"/>
</dbReference>
<evidence type="ECO:0000313" key="2">
    <source>
        <dbReference type="Proteomes" id="UP000076798"/>
    </source>
</evidence>